<gene>
    <name evidence="1" type="ordered locus">Galf_1453</name>
</gene>
<dbReference type="KEGG" id="gca:Galf_1453"/>
<proteinExistence type="predicted"/>
<dbReference type="EMBL" id="CP002159">
    <property type="protein sequence ID" value="ADL55473.1"/>
    <property type="molecule type" value="Genomic_DNA"/>
</dbReference>
<name>D9SG26_GALCS</name>
<dbReference type="HOGENOM" id="CLU_153045_4_1_4"/>
<dbReference type="STRING" id="395494.Galf_1453"/>
<evidence type="ECO:0000313" key="2">
    <source>
        <dbReference type="Proteomes" id="UP000001235"/>
    </source>
</evidence>
<keyword evidence="2" id="KW-1185">Reference proteome</keyword>
<sequence length="90" mass="10149">MIANAALWDKHGYLIGVVKVKTSLDYRLHLEFENGENRIFDMSPYLEKKPFSPLKVLSLFAMASVDYGTVVWPGNIDMAPETLYARSVPA</sequence>
<dbReference type="Pfam" id="PF10387">
    <property type="entry name" value="DUF2442"/>
    <property type="match status" value="1"/>
</dbReference>
<dbReference type="Proteomes" id="UP000001235">
    <property type="component" value="Chromosome"/>
</dbReference>
<evidence type="ECO:0000313" key="1">
    <source>
        <dbReference type="EMBL" id="ADL55473.1"/>
    </source>
</evidence>
<dbReference type="SUPFAM" id="SSF143880">
    <property type="entry name" value="NE0471 N-terminal domain-like"/>
    <property type="match status" value="1"/>
</dbReference>
<evidence type="ECO:0008006" key="3">
    <source>
        <dbReference type="Google" id="ProtNLM"/>
    </source>
</evidence>
<dbReference type="InterPro" id="IPR018841">
    <property type="entry name" value="DUF2442"/>
</dbReference>
<accession>D9SG26</accession>
<dbReference type="eggNOG" id="COG1396">
    <property type="taxonomic scope" value="Bacteria"/>
</dbReference>
<reference evidence="1 2" key="1">
    <citation type="submission" date="2010-08" db="EMBL/GenBank/DDBJ databases">
        <title>Complete sequence of Gallionella capsiferriformans ES-2.</title>
        <authorList>
            <consortium name="US DOE Joint Genome Institute"/>
            <person name="Lucas S."/>
            <person name="Copeland A."/>
            <person name="Lapidus A."/>
            <person name="Cheng J.-F."/>
            <person name="Bruce D."/>
            <person name="Goodwin L."/>
            <person name="Pitluck S."/>
            <person name="Chertkov O."/>
            <person name="Davenport K.W."/>
            <person name="Detter J.C."/>
            <person name="Han C."/>
            <person name="Tapia R."/>
            <person name="Land M."/>
            <person name="Hauser L."/>
            <person name="Chang Y.-J."/>
            <person name="Jeffries C."/>
            <person name="Kyrpides N."/>
            <person name="Ivanova N."/>
            <person name="Mikhailova N."/>
            <person name="Shelobolina E.S."/>
            <person name="Picardal F."/>
            <person name="Roden E."/>
            <person name="Emerson D."/>
            <person name="Woyke T."/>
        </authorList>
    </citation>
    <scope>NUCLEOTIDE SEQUENCE [LARGE SCALE GENOMIC DNA]</scope>
    <source>
        <strain evidence="1 2">ES-2</strain>
    </source>
</reference>
<dbReference type="AlphaFoldDB" id="D9SG26"/>
<dbReference type="InterPro" id="IPR036782">
    <property type="entry name" value="NE0471-like_N"/>
</dbReference>
<dbReference type="Gene3D" id="3.30.2020.10">
    <property type="entry name" value="NE0471-like N-terminal domain"/>
    <property type="match status" value="1"/>
</dbReference>
<organism evidence="1 2">
    <name type="scientific">Gallionella capsiferriformans (strain ES-2)</name>
    <name type="common">Gallionella ferruginea capsiferriformans (strain ES-2)</name>
    <dbReference type="NCBI Taxonomy" id="395494"/>
    <lineage>
        <taxon>Bacteria</taxon>
        <taxon>Pseudomonadati</taxon>
        <taxon>Pseudomonadota</taxon>
        <taxon>Betaproteobacteria</taxon>
        <taxon>Nitrosomonadales</taxon>
        <taxon>Gallionellaceae</taxon>
        <taxon>Gallionella</taxon>
    </lineage>
</organism>
<protein>
    <recommendedName>
        <fullName evidence="3">DUF2442 domain-containing protein</fullName>
    </recommendedName>
</protein>
<dbReference type="RefSeq" id="WP_013293412.1">
    <property type="nucleotide sequence ID" value="NC_014394.1"/>
</dbReference>